<dbReference type="EMBL" id="CP069028">
    <property type="protein sequence ID" value="QRC96928.1"/>
    <property type="molecule type" value="Genomic_DNA"/>
</dbReference>
<dbReference type="AlphaFoldDB" id="A0A7U2I009"/>
<name>A0A7U2I009_PHANO</name>
<protein>
    <submittedName>
        <fullName evidence="1">Uncharacterized protein</fullName>
    </submittedName>
</protein>
<keyword evidence="2" id="KW-1185">Reference proteome</keyword>
<reference evidence="2" key="1">
    <citation type="journal article" date="2021" name="BMC Genomics">
        <title>Chromosome-level genome assembly and manually-curated proteome of model necrotroph Parastagonospora nodorum Sn15 reveals a genome-wide trove of candidate effector homologs, and redundancy of virulence-related functions within an accessory chromosome.</title>
        <authorList>
            <person name="Bertazzoni S."/>
            <person name="Jones D.A.B."/>
            <person name="Phan H.T."/>
            <person name="Tan K.-C."/>
            <person name="Hane J.K."/>
        </authorList>
    </citation>
    <scope>NUCLEOTIDE SEQUENCE [LARGE SCALE GENOMIC DNA]</scope>
    <source>
        <strain evidence="2">SN15 / ATCC MYA-4574 / FGSC 10173)</strain>
    </source>
</reference>
<dbReference type="VEuPathDB" id="FungiDB:JI435_018060"/>
<dbReference type="Proteomes" id="UP000663193">
    <property type="component" value="Chromosome 6"/>
</dbReference>
<gene>
    <name evidence="1" type="ORF">JI435_018060</name>
</gene>
<sequence length="91" mass="9701">MPRHVAHVSATQQLLWNEGVSRLRSAKASSCVEYLHAAEGCIVAEAQPCCATAKAAGPCLTGRRISTEAEHPLVSLQKDHLAISQAITCHL</sequence>
<proteinExistence type="predicted"/>
<organism evidence="1 2">
    <name type="scientific">Phaeosphaeria nodorum (strain SN15 / ATCC MYA-4574 / FGSC 10173)</name>
    <name type="common">Glume blotch fungus</name>
    <name type="synonym">Parastagonospora nodorum</name>
    <dbReference type="NCBI Taxonomy" id="321614"/>
    <lineage>
        <taxon>Eukaryota</taxon>
        <taxon>Fungi</taxon>
        <taxon>Dikarya</taxon>
        <taxon>Ascomycota</taxon>
        <taxon>Pezizomycotina</taxon>
        <taxon>Dothideomycetes</taxon>
        <taxon>Pleosporomycetidae</taxon>
        <taxon>Pleosporales</taxon>
        <taxon>Pleosporineae</taxon>
        <taxon>Phaeosphaeriaceae</taxon>
        <taxon>Parastagonospora</taxon>
    </lineage>
</organism>
<evidence type="ECO:0000313" key="2">
    <source>
        <dbReference type="Proteomes" id="UP000663193"/>
    </source>
</evidence>
<accession>A0A7U2I009</accession>
<evidence type="ECO:0000313" key="1">
    <source>
        <dbReference type="EMBL" id="QRC96928.1"/>
    </source>
</evidence>